<sequence>MLVSIDRIFPFISVVSLFLFFLLDGMITDPSRRIVWLLAITLFLLSDSLYRMIAHRFRKEDGNRYLGTALGLSAFGFSLLRDYLDNQMIAGINSEASSIPKVREFLLLVIVVFAFAFLLQVLFTEIGKSSLEAQSNLSKTKSSLLQNALLGFLLVLPVLVAFNYFAIKRNYNFDLSSKGKYSLSPISRNLLKQINKETTITAFYPRPLEADGPASSFTLTKIRPDVEILLDQVKTENPLITINFINADVETDLLKDFGQASNGTIVIRSKKDSLLDSNTPYAEEKIFAKEPNDLEELERKLIAGIFNVSTEQKKIYFTTSNGERFGAGFRSVPNEQINRLNTNLQFLNFKVSELGFAQGWPGALPTDADMVAILGPTVPFSPEAQSEIKKFVLEKNGKLFITIEPKGNEDFNWLLKVSGLQFKKEPLMERAEKPGIILAKRFSENKLTDLLPKKDLGILFPYSGYFVTQSTGETPFSFKSANLLETGSDVFVDKNNNGKQDKEETKENLILSVVLTPVSLDDDKKGRIVVHSGTSWITDQFIAYVMNAHFANASITGLFQDTGIAEIPPKKEEVQTVSLSDNQKLIVWAIGVFFYPGLILGIGAYYVHSKRKKSLTEV</sequence>
<organism evidence="2 3">
    <name type="scientific">Leptospira ilyithenensis</name>
    <dbReference type="NCBI Taxonomy" id="2484901"/>
    <lineage>
        <taxon>Bacteria</taxon>
        <taxon>Pseudomonadati</taxon>
        <taxon>Spirochaetota</taxon>
        <taxon>Spirochaetia</taxon>
        <taxon>Leptospirales</taxon>
        <taxon>Leptospiraceae</taxon>
        <taxon>Leptospira</taxon>
    </lineage>
</organism>
<feature type="transmembrane region" description="Helical" evidence="1">
    <location>
        <begin position="34"/>
        <end position="53"/>
    </location>
</feature>
<evidence type="ECO:0000313" key="3">
    <source>
        <dbReference type="Proteomes" id="UP000298264"/>
    </source>
</evidence>
<feature type="transmembrane region" description="Helical" evidence="1">
    <location>
        <begin position="144"/>
        <end position="167"/>
    </location>
</feature>
<dbReference type="OrthoDB" id="341933at2"/>
<feature type="transmembrane region" description="Helical" evidence="1">
    <location>
        <begin position="104"/>
        <end position="123"/>
    </location>
</feature>
<feature type="transmembrane region" description="Helical" evidence="1">
    <location>
        <begin position="65"/>
        <end position="84"/>
    </location>
</feature>
<keyword evidence="1" id="KW-0812">Transmembrane</keyword>
<dbReference type="Proteomes" id="UP000298264">
    <property type="component" value="Unassembled WGS sequence"/>
</dbReference>
<evidence type="ECO:0000256" key="1">
    <source>
        <dbReference type="SAM" id="Phobius"/>
    </source>
</evidence>
<evidence type="ECO:0000313" key="2">
    <source>
        <dbReference type="EMBL" id="TGN06822.1"/>
    </source>
</evidence>
<keyword evidence="1" id="KW-1133">Transmembrane helix</keyword>
<accession>A0A4R9LN07</accession>
<dbReference type="EMBL" id="RQHV01000062">
    <property type="protein sequence ID" value="TGN06822.1"/>
    <property type="molecule type" value="Genomic_DNA"/>
</dbReference>
<keyword evidence="1" id="KW-0472">Membrane</keyword>
<keyword evidence="3" id="KW-1185">Reference proteome</keyword>
<dbReference type="AlphaFoldDB" id="A0A4R9LN07"/>
<comment type="caution">
    <text evidence="2">The sequence shown here is derived from an EMBL/GenBank/DDBJ whole genome shotgun (WGS) entry which is preliminary data.</text>
</comment>
<feature type="transmembrane region" description="Helical" evidence="1">
    <location>
        <begin position="585"/>
        <end position="607"/>
    </location>
</feature>
<protein>
    <submittedName>
        <fullName evidence="2">Uncharacterized protein</fullName>
    </submittedName>
</protein>
<proteinExistence type="predicted"/>
<dbReference type="RefSeq" id="WP_135765550.1">
    <property type="nucleotide sequence ID" value="NZ_RQHV01000062.1"/>
</dbReference>
<feature type="transmembrane region" description="Helical" evidence="1">
    <location>
        <begin position="7"/>
        <end position="28"/>
    </location>
</feature>
<reference evidence="2" key="1">
    <citation type="journal article" date="2019" name="PLoS Negl. Trop. Dis.">
        <title>Revisiting the worldwide diversity of Leptospira species in the environment.</title>
        <authorList>
            <person name="Vincent A.T."/>
            <person name="Schiettekatte O."/>
            <person name="Bourhy P."/>
            <person name="Veyrier F.J."/>
            <person name="Picardeau M."/>
        </authorList>
    </citation>
    <scope>NUCLEOTIDE SEQUENCE [LARGE SCALE GENOMIC DNA]</scope>
    <source>
        <strain evidence="2">201400974</strain>
    </source>
</reference>
<gene>
    <name evidence="2" type="ORF">EHS11_16840</name>
</gene>
<name>A0A4R9LN07_9LEPT</name>